<protein>
    <submittedName>
        <fullName evidence="3">Histidine phosphatase family protein</fullName>
    </submittedName>
</protein>
<dbReference type="SMART" id="SM00855">
    <property type="entry name" value="PGAM"/>
    <property type="match status" value="1"/>
</dbReference>
<feature type="binding site" evidence="2">
    <location>
        <position position="57"/>
    </location>
    <ligand>
        <name>substrate</name>
    </ligand>
</feature>
<proteinExistence type="predicted"/>
<evidence type="ECO:0000256" key="2">
    <source>
        <dbReference type="PIRSR" id="PIRSR613078-2"/>
    </source>
</evidence>
<dbReference type="Pfam" id="PF00300">
    <property type="entry name" value="His_Phos_1"/>
    <property type="match status" value="1"/>
</dbReference>
<dbReference type="InterPro" id="IPR050275">
    <property type="entry name" value="PGM_Phosphatase"/>
</dbReference>
<dbReference type="Proteomes" id="UP000677305">
    <property type="component" value="Chromosome"/>
</dbReference>
<feature type="active site" description="Proton donor/acceptor" evidence="1">
    <location>
        <position position="81"/>
    </location>
</feature>
<dbReference type="KEGG" id="vgu:HYG85_14430"/>
<dbReference type="GO" id="GO:0016791">
    <property type="term" value="F:phosphatase activity"/>
    <property type="evidence" value="ECO:0007669"/>
    <property type="project" value="TreeGrafter"/>
</dbReference>
<dbReference type="InterPro" id="IPR013078">
    <property type="entry name" value="His_Pase_superF_clade-1"/>
</dbReference>
<dbReference type="EMBL" id="CP058561">
    <property type="protein sequence ID" value="QUH30047.1"/>
    <property type="molecule type" value="Genomic_DNA"/>
</dbReference>
<dbReference type="AlphaFoldDB" id="A0A8J8MBS2"/>
<evidence type="ECO:0000313" key="3">
    <source>
        <dbReference type="EMBL" id="QUH30047.1"/>
    </source>
</evidence>
<dbReference type="SUPFAM" id="SSF53254">
    <property type="entry name" value="Phosphoglycerate mutase-like"/>
    <property type="match status" value="1"/>
</dbReference>
<dbReference type="CDD" id="cd07067">
    <property type="entry name" value="HP_PGM_like"/>
    <property type="match status" value="1"/>
</dbReference>
<gene>
    <name evidence="3" type="ORF">HYG85_14430</name>
</gene>
<feature type="binding site" evidence="2">
    <location>
        <begin position="7"/>
        <end position="14"/>
    </location>
    <ligand>
        <name>substrate</name>
    </ligand>
</feature>
<feature type="binding site" evidence="2">
    <location>
        <begin position="81"/>
        <end position="84"/>
    </location>
    <ligand>
        <name>substrate</name>
    </ligand>
</feature>
<name>A0A8J8MBS2_9FIRM</name>
<accession>A0A8J8MBS2</accession>
<evidence type="ECO:0000313" key="4">
    <source>
        <dbReference type="Proteomes" id="UP000677305"/>
    </source>
</evidence>
<dbReference type="RefSeq" id="WP_212690272.1">
    <property type="nucleotide sequence ID" value="NZ_CP058561.1"/>
</dbReference>
<organism evidence="3 4">
    <name type="scientific">Vallitalea guaymasensis</name>
    <dbReference type="NCBI Taxonomy" id="1185412"/>
    <lineage>
        <taxon>Bacteria</taxon>
        <taxon>Bacillati</taxon>
        <taxon>Bacillota</taxon>
        <taxon>Clostridia</taxon>
        <taxon>Lachnospirales</taxon>
        <taxon>Vallitaleaceae</taxon>
        <taxon>Vallitalea</taxon>
    </lineage>
</organism>
<dbReference type="Gene3D" id="3.40.50.1240">
    <property type="entry name" value="Phosphoglycerate mutase-like"/>
    <property type="match status" value="1"/>
</dbReference>
<dbReference type="PIRSF" id="PIRSF000709">
    <property type="entry name" value="6PFK_2-Ptase"/>
    <property type="match status" value="1"/>
</dbReference>
<dbReference type="InterPro" id="IPR029033">
    <property type="entry name" value="His_PPase_superfam"/>
</dbReference>
<reference evidence="3 4" key="1">
    <citation type="submission" date="2020-07" db="EMBL/GenBank/DDBJ databases">
        <title>Vallitalea guaymasensis genome.</title>
        <authorList>
            <person name="Postec A."/>
        </authorList>
    </citation>
    <scope>NUCLEOTIDE SEQUENCE [LARGE SCALE GENOMIC DNA]</scope>
    <source>
        <strain evidence="3 4">Ra1766G1</strain>
    </source>
</reference>
<sequence length="195" mass="22633">MKFIFVRHGETRANVEQLIYGVTHSDFTENGLNQIDRILDYIKLKDVDYFYSSPLERTRVISEKIGECIGKKAELVEEVGEMNYGIFEGMTSDLAVEKYPEEYNSFMNDYRNYIIPEGENVLDFDKRVISFLDKIKDDNGTSVIVTHGGVIRTAIMYLLDLDSEDRWHFKILPGMIIEIEYKNGYGVLVQMKDNN</sequence>
<evidence type="ECO:0000256" key="1">
    <source>
        <dbReference type="PIRSR" id="PIRSR613078-1"/>
    </source>
</evidence>
<feature type="active site" description="Tele-phosphohistidine intermediate" evidence="1">
    <location>
        <position position="8"/>
    </location>
</feature>
<keyword evidence="4" id="KW-1185">Reference proteome</keyword>
<dbReference type="PANTHER" id="PTHR48100">
    <property type="entry name" value="BROAD-SPECIFICITY PHOSPHATASE YOR283W-RELATED"/>
    <property type="match status" value="1"/>
</dbReference>